<dbReference type="Proteomes" id="UP000735302">
    <property type="component" value="Unassembled WGS sequence"/>
</dbReference>
<comment type="caution">
    <text evidence="2">The sequence shown here is derived from an EMBL/GenBank/DDBJ whole genome shotgun (WGS) entry which is preliminary data.</text>
</comment>
<evidence type="ECO:0000256" key="1">
    <source>
        <dbReference type="SAM" id="MobiDB-lite"/>
    </source>
</evidence>
<evidence type="ECO:0000313" key="2">
    <source>
        <dbReference type="EMBL" id="GFO06336.1"/>
    </source>
</evidence>
<protein>
    <submittedName>
        <fullName evidence="2">Uncharacterized protein</fullName>
    </submittedName>
</protein>
<feature type="region of interest" description="Disordered" evidence="1">
    <location>
        <begin position="41"/>
        <end position="81"/>
    </location>
</feature>
<proteinExistence type="predicted"/>
<reference evidence="2 3" key="1">
    <citation type="journal article" date="2021" name="Elife">
        <title>Chloroplast acquisition without the gene transfer in kleptoplastic sea slugs, Plakobranchus ocellatus.</title>
        <authorList>
            <person name="Maeda T."/>
            <person name="Takahashi S."/>
            <person name="Yoshida T."/>
            <person name="Shimamura S."/>
            <person name="Takaki Y."/>
            <person name="Nagai Y."/>
            <person name="Toyoda A."/>
            <person name="Suzuki Y."/>
            <person name="Arimoto A."/>
            <person name="Ishii H."/>
            <person name="Satoh N."/>
            <person name="Nishiyama T."/>
            <person name="Hasebe M."/>
            <person name="Maruyama T."/>
            <person name="Minagawa J."/>
            <person name="Obokata J."/>
            <person name="Shigenobu S."/>
        </authorList>
    </citation>
    <scope>NUCLEOTIDE SEQUENCE [LARGE SCALE GENOMIC DNA]</scope>
</reference>
<dbReference type="AlphaFoldDB" id="A0AAV4AD89"/>
<accession>A0AAV4AD89</accession>
<evidence type="ECO:0000313" key="3">
    <source>
        <dbReference type="Proteomes" id="UP000735302"/>
    </source>
</evidence>
<sequence length="81" mass="8751">MSKASSEALLIPVGPKIYRQDTNFRKAITARERLLVTLRQKFDDTDGVGDEGADRNPEPSPAMFSSTPICSSSSCCSSTIP</sequence>
<keyword evidence="3" id="KW-1185">Reference proteome</keyword>
<name>A0AAV4AD89_9GAST</name>
<organism evidence="2 3">
    <name type="scientific">Plakobranchus ocellatus</name>
    <dbReference type="NCBI Taxonomy" id="259542"/>
    <lineage>
        <taxon>Eukaryota</taxon>
        <taxon>Metazoa</taxon>
        <taxon>Spiralia</taxon>
        <taxon>Lophotrochozoa</taxon>
        <taxon>Mollusca</taxon>
        <taxon>Gastropoda</taxon>
        <taxon>Heterobranchia</taxon>
        <taxon>Euthyneura</taxon>
        <taxon>Panpulmonata</taxon>
        <taxon>Sacoglossa</taxon>
        <taxon>Placobranchoidea</taxon>
        <taxon>Plakobranchidae</taxon>
        <taxon>Plakobranchus</taxon>
    </lineage>
</organism>
<gene>
    <name evidence="2" type="ORF">PoB_003284100</name>
</gene>
<dbReference type="EMBL" id="BLXT01003772">
    <property type="protein sequence ID" value="GFO06336.1"/>
    <property type="molecule type" value="Genomic_DNA"/>
</dbReference>
<feature type="compositionally biased region" description="Low complexity" evidence="1">
    <location>
        <begin position="65"/>
        <end position="81"/>
    </location>
</feature>